<evidence type="ECO:0000256" key="6">
    <source>
        <dbReference type="ARBA" id="ARBA00022871"/>
    </source>
</evidence>
<protein>
    <recommendedName>
        <fullName evidence="2">Male-enhanced antigen 1</fullName>
    </recommendedName>
</protein>
<dbReference type="EMBL" id="JW873376">
    <property type="protein sequence ID" value="AFP05893.1"/>
    <property type="molecule type" value="mRNA"/>
</dbReference>
<feature type="non-terminal residue" evidence="8">
    <location>
        <position position="1"/>
    </location>
</feature>
<organism evidence="8">
    <name type="scientific">Callorhinchus milii</name>
    <name type="common">Ghost shark</name>
    <dbReference type="NCBI Taxonomy" id="7868"/>
    <lineage>
        <taxon>Eukaryota</taxon>
        <taxon>Metazoa</taxon>
        <taxon>Chordata</taxon>
        <taxon>Craniata</taxon>
        <taxon>Vertebrata</taxon>
        <taxon>Chondrichthyes</taxon>
        <taxon>Holocephali</taxon>
        <taxon>Chimaeriformes</taxon>
        <taxon>Callorhinchidae</taxon>
        <taxon>Callorhinchus</taxon>
    </lineage>
</organism>
<dbReference type="CTD" id="4201"/>
<feature type="region of interest" description="Disordered" evidence="7">
    <location>
        <begin position="76"/>
        <end position="103"/>
    </location>
</feature>
<evidence type="ECO:0000256" key="2">
    <source>
        <dbReference type="ARBA" id="ARBA00022245"/>
    </source>
</evidence>
<dbReference type="GO" id="GO:0030154">
    <property type="term" value="P:cell differentiation"/>
    <property type="evidence" value="ECO:0007669"/>
    <property type="project" value="UniProtKB-KW"/>
</dbReference>
<evidence type="ECO:0000256" key="7">
    <source>
        <dbReference type="SAM" id="MobiDB-lite"/>
    </source>
</evidence>
<evidence type="ECO:0000313" key="8">
    <source>
        <dbReference type="EMBL" id="AFP05893.1"/>
    </source>
</evidence>
<reference evidence="8" key="1">
    <citation type="journal article" date="2014" name="Nature">
        <title>Elephant shark genome provides unique insights into gnathostome evolution.</title>
        <authorList>
            <consortium name="International Elephant Shark Genome Sequencing Consortium"/>
            <person name="Venkatesh B."/>
            <person name="Lee A.P."/>
            <person name="Ravi V."/>
            <person name="Maurya A.K."/>
            <person name="Lian M.M."/>
            <person name="Swann J.B."/>
            <person name="Ohta Y."/>
            <person name="Flajnik M.F."/>
            <person name="Sutoh Y."/>
            <person name="Kasahara M."/>
            <person name="Hoon S."/>
            <person name="Gangu V."/>
            <person name="Roy S.W."/>
            <person name="Irimia M."/>
            <person name="Korzh V."/>
            <person name="Kondrychyn I."/>
            <person name="Lim Z.W."/>
            <person name="Tay B.H."/>
            <person name="Tohari S."/>
            <person name="Kong K.W."/>
            <person name="Ho S."/>
            <person name="Lorente-Galdos B."/>
            <person name="Quilez J."/>
            <person name="Marques-Bonet T."/>
            <person name="Raney B.J."/>
            <person name="Ingham P.W."/>
            <person name="Tay A."/>
            <person name="Hillier L.W."/>
            <person name="Minx P."/>
            <person name="Boehm T."/>
            <person name="Wilson R.K."/>
            <person name="Brenner S."/>
            <person name="Warren W.C."/>
        </authorList>
    </citation>
    <scope>NUCLEOTIDE SEQUENCE</scope>
    <source>
        <tissue evidence="8">Muscle</tissue>
    </source>
</reference>
<sequence length="154" mass="16964">HTHTLREEEEQQQQQELGPAEAGPWSSEDEEAGGGGAAYQYLPLNQEPGPGALEQPDAGDQDIGQRLQELGLYLPQAPVDSDDDDDEEEVAAQNSRQSIPMDPDHVELVKRTMAAIQLPSLGIPTWAREISEEQWQNVVQRTIQTRQGVGADQN</sequence>
<comment type="function">
    <text evidence="1">May play an important role in spermatogenesis and/or testis development.</text>
</comment>
<dbReference type="KEGG" id="cmk:103181615"/>
<keyword evidence="3" id="KW-0217">Developmental protein</keyword>
<dbReference type="OrthoDB" id="5593200at2759"/>
<dbReference type="GeneID" id="103181615"/>
<evidence type="ECO:0000256" key="1">
    <source>
        <dbReference type="ARBA" id="ARBA00002540"/>
    </source>
</evidence>
<evidence type="ECO:0000256" key="5">
    <source>
        <dbReference type="ARBA" id="ARBA00022782"/>
    </source>
</evidence>
<evidence type="ECO:0000256" key="4">
    <source>
        <dbReference type="ARBA" id="ARBA00022553"/>
    </source>
</evidence>
<evidence type="ECO:0000256" key="3">
    <source>
        <dbReference type="ARBA" id="ARBA00022473"/>
    </source>
</evidence>
<dbReference type="RefSeq" id="XP_042188848.1">
    <property type="nucleotide sequence ID" value="XM_042332914.1"/>
</dbReference>
<name>V9L2A4_CALMI</name>
<feature type="region of interest" description="Disordered" evidence="7">
    <location>
        <begin position="1"/>
        <end position="62"/>
    </location>
</feature>
<dbReference type="GO" id="GO:0007283">
    <property type="term" value="P:spermatogenesis"/>
    <property type="evidence" value="ECO:0007669"/>
    <property type="project" value="UniProtKB-KW"/>
</dbReference>
<keyword evidence="6" id="KW-0744">Spermatogenesis</keyword>
<feature type="compositionally biased region" description="Acidic residues" evidence="7">
    <location>
        <begin position="80"/>
        <end position="90"/>
    </location>
</feature>
<dbReference type="AlphaFoldDB" id="V9L2A4"/>
<accession>V9L2A4</accession>
<keyword evidence="4" id="KW-0597">Phosphoprotein</keyword>
<dbReference type="PANTHER" id="PTHR17005">
    <property type="entry name" value="MALE-ENHANCED ANTIGEN-1"/>
    <property type="match status" value="1"/>
</dbReference>
<dbReference type="Pfam" id="PF06910">
    <property type="entry name" value="MEA1"/>
    <property type="match status" value="1"/>
</dbReference>
<proteinExistence type="evidence at transcript level"/>
<keyword evidence="5" id="KW-0221">Differentiation</keyword>
<dbReference type="InterPro" id="IPR009685">
    <property type="entry name" value="MEA1"/>
</dbReference>